<accession>A0A0G1DKT8</accession>
<dbReference type="SUPFAM" id="SSF56235">
    <property type="entry name" value="N-terminal nucleophile aminohydrolases (Ntn hydrolases)"/>
    <property type="match status" value="1"/>
</dbReference>
<evidence type="ECO:0000256" key="3">
    <source>
        <dbReference type="ARBA" id="ARBA00012916"/>
    </source>
</evidence>
<dbReference type="CDD" id="cd00714">
    <property type="entry name" value="GFAT"/>
    <property type="match status" value="1"/>
</dbReference>
<evidence type="ECO:0000256" key="5">
    <source>
        <dbReference type="ARBA" id="ARBA00022490"/>
    </source>
</evidence>
<dbReference type="GO" id="GO:0006047">
    <property type="term" value="P:UDP-N-acetylglucosamine metabolic process"/>
    <property type="evidence" value="ECO:0007669"/>
    <property type="project" value="TreeGrafter"/>
</dbReference>
<dbReference type="PANTHER" id="PTHR10937:SF0">
    <property type="entry name" value="GLUTAMINE--FRUCTOSE-6-PHOSPHATE TRANSAMINASE (ISOMERIZING)"/>
    <property type="match status" value="1"/>
</dbReference>
<dbReference type="SUPFAM" id="SSF53697">
    <property type="entry name" value="SIS domain"/>
    <property type="match status" value="1"/>
</dbReference>
<dbReference type="GO" id="GO:0005829">
    <property type="term" value="C:cytosol"/>
    <property type="evidence" value="ECO:0007669"/>
    <property type="project" value="TreeGrafter"/>
</dbReference>
<comment type="caution">
    <text evidence="13">The sequence shown here is derived from an EMBL/GenBank/DDBJ whole genome shotgun (WGS) entry which is preliminary data.</text>
</comment>
<dbReference type="PROSITE" id="PS51278">
    <property type="entry name" value="GATASE_TYPE_2"/>
    <property type="match status" value="1"/>
</dbReference>
<comment type="subcellular location">
    <subcellularLocation>
        <location evidence="2 10">Cytoplasm</location>
    </subcellularLocation>
</comment>
<proteinExistence type="inferred from homology"/>
<dbReference type="Pfam" id="PF01380">
    <property type="entry name" value="SIS"/>
    <property type="match status" value="2"/>
</dbReference>
<dbReference type="FunFam" id="3.40.50.10490:FF:000001">
    <property type="entry name" value="Glutamine--fructose-6-phosphate aminotransferase [isomerizing]"/>
    <property type="match status" value="1"/>
</dbReference>
<evidence type="ECO:0000313" key="13">
    <source>
        <dbReference type="EMBL" id="KKS71451.1"/>
    </source>
</evidence>
<evidence type="ECO:0000256" key="1">
    <source>
        <dbReference type="ARBA" id="ARBA00001031"/>
    </source>
</evidence>
<dbReference type="InterPro" id="IPR046348">
    <property type="entry name" value="SIS_dom_sf"/>
</dbReference>
<dbReference type="PROSITE" id="PS51464">
    <property type="entry name" value="SIS"/>
    <property type="match status" value="2"/>
</dbReference>
<organism evidence="13 14">
    <name type="scientific">Candidatus Magasanikbacteria bacterium GW2011_GWE2_42_7</name>
    <dbReference type="NCBI Taxonomy" id="1619052"/>
    <lineage>
        <taxon>Bacteria</taxon>
        <taxon>Candidatus Magasanikiibacteriota</taxon>
    </lineage>
</organism>
<dbReference type="GO" id="GO:0005975">
    <property type="term" value="P:carbohydrate metabolic process"/>
    <property type="evidence" value="ECO:0007669"/>
    <property type="project" value="UniProtKB-UniRule"/>
</dbReference>
<dbReference type="GO" id="GO:0046349">
    <property type="term" value="P:amino sugar biosynthetic process"/>
    <property type="evidence" value="ECO:0007669"/>
    <property type="project" value="UniProtKB-ARBA"/>
</dbReference>
<keyword evidence="8" id="KW-0677">Repeat</keyword>
<dbReference type="InterPro" id="IPR001347">
    <property type="entry name" value="SIS_dom"/>
</dbReference>
<dbReference type="FunFam" id="3.60.20.10:FF:000006">
    <property type="entry name" value="Glutamine--fructose-6-phosphate aminotransferase [isomerizing]"/>
    <property type="match status" value="1"/>
</dbReference>
<dbReference type="GO" id="GO:0004360">
    <property type="term" value="F:glutamine-fructose-6-phosphate transaminase (isomerizing) activity"/>
    <property type="evidence" value="ECO:0007669"/>
    <property type="project" value="UniProtKB-UniRule"/>
</dbReference>
<dbReference type="InterPro" id="IPR029055">
    <property type="entry name" value="Ntn_hydrolases_N"/>
</dbReference>
<dbReference type="CDD" id="cd05008">
    <property type="entry name" value="SIS_GlmS_GlmD_1"/>
    <property type="match status" value="1"/>
</dbReference>
<dbReference type="Gene3D" id="3.40.50.10490">
    <property type="entry name" value="Glucose-6-phosphate isomerase like protein, domain 1"/>
    <property type="match status" value="2"/>
</dbReference>
<feature type="initiator methionine" description="Removed" evidence="10">
    <location>
        <position position="1"/>
    </location>
</feature>
<dbReference type="AlphaFoldDB" id="A0A0G1DKT8"/>
<keyword evidence="9" id="KW-0315">Glutamine amidotransferase</keyword>
<dbReference type="InterPro" id="IPR017932">
    <property type="entry name" value="GATase_2_dom"/>
</dbReference>
<dbReference type="PANTHER" id="PTHR10937">
    <property type="entry name" value="GLUCOSAMINE--FRUCTOSE-6-PHOSPHATE AMINOTRANSFERASE, ISOMERIZING"/>
    <property type="match status" value="1"/>
</dbReference>
<dbReference type="GO" id="GO:0006487">
    <property type="term" value="P:protein N-linked glycosylation"/>
    <property type="evidence" value="ECO:0007669"/>
    <property type="project" value="TreeGrafter"/>
</dbReference>
<dbReference type="InterPro" id="IPR035466">
    <property type="entry name" value="GlmS/AgaS_SIS"/>
</dbReference>
<comment type="catalytic activity">
    <reaction evidence="1 10">
        <text>D-fructose 6-phosphate + L-glutamine = D-glucosamine 6-phosphate + L-glutamate</text>
        <dbReference type="Rhea" id="RHEA:13237"/>
        <dbReference type="ChEBI" id="CHEBI:29985"/>
        <dbReference type="ChEBI" id="CHEBI:58359"/>
        <dbReference type="ChEBI" id="CHEBI:58725"/>
        <dbReference type="ChEBI" id="CHEBI:61527"/>
        <dbReference type="EC" id="2.6.1.16"/>
    </reaction>
</comment>
<gene>
    <name evidence="10" type="primary">glmS</name>
    <name evidence="13" type="ORF">UV42_C0028G0013</name>
</gene>
<feature type="domain" description="SIS" evidence="12">
    <location>
        <begin position="286"/>
        <end position="427"/>
    </location>
</feature>
<comment type="subunit">
    <text evidence="10">Homodimer.</text>
</comment>
<dbReference type="Gene3D" id="3.60.20.10">
    <property type="entry name" value="Glutamine Phosphoribosylpyrophosphate, subunit 1, domain 1"/>
    <property type="match status" value="1"/>
</dbReference>
<evidence type="ECO:0000313" key="14">
    <source>
        <dbReference type="Proteomes" id="UP000033867"/>
    </source>
</evidence>
<name>A0A0G1DKT8_9BACT</name>
<evidence type="ECO:0000256" key="9">
    <source>
        <dbReference type="ARBA" id="ARBA00022962"/>
    </source>
</evidence>
<keyword evidence="6 10" id="KW-0032">Aminotransferase</keyword>
<sequence>MCGIIGYIGEKEALPVLLKGLRRLEYRGYDSAGVAVLNETTHTIGRVRAVGKVDILADKVKDMSIVGHVGIAHTRWATHGGVTEENAHPHTAMNGKLVLVHNGIIENYRELKEKLGDIILESQTDSEIFANLIGLKYDGNLKKAVVDALKHVRGTYGIVVMHADHPDEIVAARLGSPIVIGVGDGEHYIASDATPILPYTKKVIFLEDGEVAVIKKESIETTDVFDQLVTKHVEEIEWNDEQAEKQGFDHFMLKEIFDQPQVFQDAIRGRYNLAEGTAYLGGLNMTIDEMRSVNRIILIACGTASYAAMAGKYAIERLAGIPVDVDVASEFRYRDPIIDEHTLVFAISQSGETADTLAAVREAKRKGAFVRGIVNVVGSTIARETDGGSYIHAGAELSVASTKAYTNMVAILLLYALEFGRLKRVTPATGQRMLHALREIPTKMQMIFDQKDEIKRIANKYAQSKNFFFIGRGANYPVALEGSIKLKEITYIHSEAYPGGELKHGPLALLSSEFPVMAIMTKDQLYDKMRSNIEEIRARKSPVILIATQGDEHAKELAEDIIYVPDTMELLQPLLNTIPLQLFAYYTAVALGRDVDRPRNLAKSVTVE</sequence>
<dbReference type="Proteomes" id="UP000033867">
    <property type="component" value="Unassembled WGS sequence"/>
</dbReference>
<dbReference type="InterPro" id="IPR005855">
    <property type="entry name" value="GFAT"/>
</dbReference>
<dbReference type="InterPro" id="IPR047084">
    <property type="entry name" value="GFAT_N"/>
</dbReference>
<dbReference type="PATRIC" id="fig|1619052.3.peg.638"/>
<comment type="function">
    <text evidence="10">Catalyzes the first step in hexosamine metabolism, converting fructose-6P into glucosamine-6P using glutamine as a nitrogen source.</text>
</comment>
<feature type="domain" description="SIS" evidence="12">
    <location>
        <begin position="457"/>
        <end position="598"/>
    </location>
</feature>
<evidence type="ECO:0000256" key="8">
    <source>
        <dbReference type="ARBA" id="ARBA00022737"/>
    </source>
</evidence>
<evidence type="ECO:0000256" key="4">
    <source>
        <dbReference type="ARBA" id="ARBA00016090"/>
    </source>
</evidence>
<feature type="domain" description="Glutamine amidotransferase type-2" evidence="11">
    <location>
        <begin position="2"/>
        <end position="217"/>
    </location>
</feature>
<evidence type="ECO:0000256" key="10">
    <source>
        <dbReference type="HAMAP-Rule" id="MF_00164"/>
    </source>
</evidence>
<evidence type="ECO:0000256" key="2">
    <source>
        <dbReference type="ARBA" id="ARBA00004496"/>
    </source>
</evidence>
<dbReference type="InterPro" id="IPR035490">
    <property type="entry name" value="GlmS/FrlB_SIS"/>
</dbReference>
<dbReference type="NCBIfam" id="NF001484">
    <property type="entry name" value="PRK00331.1"/>
    <property type="match status" value="1"/>
</dbReference>
<feature type="active site" description="Nucleophile; for GATase activity" evidence="10">
    <location>
        <position position="2"/>
    </location>
</feature>
<dbReference type="GO" id="GO:0006002">
    <property type="term" value="P:fructose 6-phosphate metabolic process"/>
    <property type="evidence" value="ECO:0007669"/>
    <property type="project" value="TreeGrafter"/>
</dbReference>
<dbReference type="HAMAP" id="MF_00164">
    <property type="entry name" value="GlmS"/>
    <property type="match status" value="1"/>
</dbReference>
<evidence type="ECO:0000259" key="12">
    <source>
        <dbReference type="PROSITE" id="PS51464"/>
    </source>
</evidence>
<evidence type="ECO:0000256" key="6">
    <source>
        <dbReference type="ARBA" id="ARBA00022576"/>
    </source>
</evidence>
<dbReference type="FunFam" id="3.40.50.10490:FF:000002">
    <property type="entry name" value="Glutamine--fructose-6-phosphate aminotransferase [isomerizing]"/>
    <property type="match status" value="1"/>
</dbReference>
<dbReference type="Pfam" id="PF13522">
    <property type="entry name" value="GATase_6"/>
    <property type="match status" value="1"/>
</dbReference>
<dbReference type="EMBL" id="LCEK01000028">
    <property type="protein sequence ID" value="KKS71451.1"/>
    <property type="molecule type" value="Genomic_DNA"/>
</dbReference>
<dbReference type="CDD" id="cd05009">
    <property type="entry name" value="SIS_GlmS_GlmD_2"/>
    <property type="match status" value="1"/>
</dbReference>
<keyword evidence="7 10" id="KW-0808">Transferase</keyword>
<dbReference type="NCBIfam" id="TIGR01135">
    <property type="entry name" value="glmS"/>
    <property type="match status" value="1"/>
</dbReference>
<dbReference type="GO" id="GO:0097367">
    <property type="term" value="F:carbohydrate derivative binding"/>
    <property type="evidence" value="ECO:0007669"/>
    <property type="project" value="InterPro"/>
</dbReference>
<evidence type="ECO:0000256" key="7">
    <source>
        <dbReference type="ARBA" id="ARBA00022679"/>
    </source>
</evidence>
<keyword evidence="5 10" id="KW-0963">Cytoplasm</keyword>
<dbReference type="EC" id="2.6.1.16" evidence="3 10"/>
<protein>
    <recommendedName>
        <fullName evidence="4 10">Glutamine--fructose-6-phosphate aminotransferase [isomerizing]</fullName>
        <ecNumber evidence="3 10">2.6.1.16</ecNumber>
    </recommendedName>
    <alternativeName>
        <fullName evidence="10">D-fructose-6-phosphate amidotransferase</fullName>
    </alternativeName>
    <alternativeName>
        <fullName evidence="10">GFAT</fullName>
    </alternativeName>
    <alternativeName>
        <fullName evidence="10">Glucosamine-6-phosphate synthase</fullName>
    </alternativeName>
    <alternativeName>
        <fullName evidence="10">Hexosephosphate aminotransferase</fullName>
    </alternativeName>
    <alternativeName>
        <fullName evidence="10">L-glutamine--D-fructose-6-phosphate amidotransferase</fullName>
    </alternativeName>
</protein>
<feature type="active site" description="For Fru-6P isomerization activity" evidence="10">
    <location>
        <position position="603"/>
    </location>
</feature>
<reference evidence="13 14" key="1">
    <citation type="journal article" date="2015" name="Nature">
        <title>rRNA introns, odd ribosomes, and small enigmatic genomes across a large radiation of phyla.</title>
        <authorList>
            <person name="Brown C.T."/>
            <person name="Hug L.A."/>
            <person name="Thomas B.C."/>
            <person name="Sharon I."/>
            <person name="Castelle C.J."/>
            <person name="Singh A."/>
            <person name="Wilkins M.J."/>
            <person name="Williams K.H."/>
            <person name="Banfield J.F."/>
        </authorList>
    </citation>
    <scope>NUCLEOTIDE SEQUENCE [LARGE SCALE GENOMIC DNA]</scope>
</reference>
<evidence type="ECO:0000259" key="11">
    <source>
        <dbReference type="PROSITE" id="PS51278"/>
    </source>
</evidence>